<gene>
    <name evidence="1" type="ORF">Terrestrivirus8_43</name>
</gene>
<evidence type="ECO:0000313" key="1">
    <source>
        <dbReference type="EMBL" id="AYV76550.1"/>
    </source>
</evidence>
<sequence>MSFLKSNYSGKTYYVLNSKSLSVGDTFKIDDYGNLKDIHFHTGYNSGRYCTEVVTLDKIKKLFDDYEMHNIYVVTIDDAGLSTVKRVISKNDLANYKQYNVKPRYRVVSKYILSKDDSVIPFLDDSNIVDFIKDIQDSDLSVLEWLQCNSLLSQPIASKMLISALMSEKINHAEYLYEITKDLDLYYVKLMIEFGKIKSLDLIEKKLGNTLDINQYINSILKSHYKTNPIPCGPPPMSTEEVLKITNQSIEWFKKYVTKYNSKLVYDDGDKGYVHKSFEPIYDDFVKFIKEHSF</sequence>
<organism evidence="1">
    <name type="scientific">Terrestrivirus sp</name>
    <dbReference type="NCBI Taxonomy" id="2487775"/>
    <lineage>
        <taxon>Viruses</taxon>
        <taxon>Varidnaviria</taxon>
        <taxon>Bamfordvirae</taxon>
        <taxon>Nucleocytoviricota</taxon>
        <taxon>Megaviricetes</taxon>
        <taxon>Imitervirales</taxon>
        <taxon>Mimiviridae</taxon>
        <taxon>Klosneuvirinae</taxon>
    </lineage>
</organism>
<accession>A0A3G4ZNS5</accession>
<dbReference type="EMBL" id="MK071986">
    <property type="protein sequence ID" value="AYV76550.1"/>
    <property type="molecule type" value="Genomic_DNA"/>
</dbReference>
<protein>
    <submittedName>
        <fullName evidence="1">Uncharacterized protein</fullName>
    </submittedName>
</protein>
<reference evidence="1" key="1">
    <citation type="submission" date="2018-10" db="EMBL/GenBank/DDBJ databases">
        <title>Hidden diversity of soil giant viruses.</title>
        <authorList>
            <person name="Schulz F."/>
            <person name="Alteio L."/>
            <person name="Goudeau D."/>
            <person name="Ryan E.M."/>
            <person name="Malmstrom R.R."/>
            <person name="Blanchard J."/>
            <person name="Woyke T."/>
        </authorList>
    </citation>
    <scope>NUCLEOTIDE SEQUENCE</scope>
    <source>
        <strain evidence="1">TEV1</strain>
    </source>
</reference>
<proteinExistence type="predicted"/>
<name>A0A3G4ZNS5_9VIRU</name>